<comment type="caution">
    <text evidence="2">The sequence shown here is derived from an EMBL/GenBank/DDBJ whole genome shotgun (WGS) entry which is preliminary data.</text>
</comment>
<evidence type="ECO:0000259" key="1">
    <source>
        <dbReference type="PROSITE" id="PS51918"/>
    </source>
</evidence>
<dbReference type="InterPro" id="IPR006638">
    <property type="entry name" value="Elp3/MiaA/NifB-like_rSAM"/>
</dbReference>
<reference evidence="2 3" key="1">
    <citation type="submission" date="2009-07" db="EMBL/GenBank/DDBJ databases">
        <authorList>
            <person name="Madupu R."/>
            <person name="Sebastian Y."/>
            <person name="Durkin A.S."/>
            <person name="Torralba M."/>
            <person name="Methe B."/>
            <person name="Sutton G.G."/>
            <person name="Strausberg R.L."/>
            <person name="Nelson K.E."/>
        </authorList>
    </citation>
    <scope>NUCLEOTIDE SEQUENCE [LARGE SCALE GENOMIC DNA]</scope>
    <source>
        <strain evidence="2 3">RM3268</strain>
    </source>
</reference>
<dbReference type="Gene3D" id="3.80.30.20">
    <property type="entry name" value="tm_1862 like domain"/>
    <property type="match status" value="1"/>
</dbReference>
<evidence type="ECO:0000313" key="3">
    <source>
        <dbReference type="Proteomes" id="UP000005709"/>
    </source>
</evidence>
<feature type="domain" description="Radical SAM core" evidence="1">
    <location>
        <begin position="41"/>
        <end position="268"/>
    </location>
</feature>
<dbReference type="RefSeq" id="WP_005869780.1">
    <property type="nucleotide sequence ID" value="NZ_ACYG01000009.1"/>
</dbReference>
<dbReference type="AlphaFoldDB" id="C8PF51"/>
<sequence>MNFISQMVHSFAKKYAADTMQKSLYNSLRIDITQENIAKIPNPDKKYMLYMHVPFCHTFCPYCSFHKYAYERGACKAYFSALRTEMQRTKDAGYDFETLYVGGGTTLIDEDELARTLELAKSLFSIKEVSCESDPNHIEPESLLRFRGLIDRLSVGVQSFDDDILRKASRYEKFGSGEILQEKLSRAVGILPILSLDLIFNFPFQTREILLRDIEAAKAVKPEQITLYPLMKSPLMRDQIARSLGVSNVDHEEEFYSIICKEFSSWHRSNAWAFAREKSNINDEYVGTNHEYVGIGSGAFSFLDGRLLVNAFNLEDYASRVRKNESTVIATCDFSRSERAKYLFLTELFNGEIDITKFNAANDLNLRRELGRELSLLRLAGAVWIEGEIIRTTEFGAYLCLVLMKEFYTGMDKVRAAFRDDAKIKRAKQLIIMDESESAAAGVAKSEIAS</sequence>
<dbReference type="GO" id="GO:0051539">
    <property type="term" value="F:4 iron, 4 sulfur cluster binding"/>
    <property type="evidence" value="ECO:0007669"/>
    <property type="project" value="TreeGrafter"/>
</dbReference>
<dbReference type="PROSITE" id="PS51918">
    <property type="entry name" value="RADICAL_SAM"/>
    <property type="match status" value="1"/>
</dbReference>
<dbReference type="SFLD" id="SFLDS00029">
    <property type="entry name" value="Radical_SAM"/>
    <property type="match status" value="1"/>
</dbReference>
<accession>C8PF51</accession>
<evidence type="ECO:0000313" key="2">
    <source>
        <dbReference type="EMBL" id="EEV18679.1"/>
    </source>
</evidence>
<gene>
    <name evidence="2" type="ORF">CAMGR0001_2692</name>
</gene>
<protein>
    <submittedName>
        <fullName evidence="2">Radical SAM domain protein</fullName>
    </submittedName>
</protein>
<dbReference type="InterPro" id="IPR007197">
    <property type="entry name" value="rSAM"/>
</dbReference>
<name>C8PF51_9BACT</name>
<dbReference type="SFLD" id="SFLDG01065">
    <property type="entry name" value="anaerobic_coproporphyrinogen-I"/>
    <property type="match status" value="1"/>
</dbReference>
<dbReference type="NCBIfam" id="NF006385">
    <property type="entry name" value="PRK08629.1"/>
    <property type="match status" value="1"/>
</dbReference>
<dbReference type="InterPro" id="IPR034505">
    <property type="entry name" value="Coproporphyrinogen-III_oxidase"/>
</dbReference>
<dbReference type="InterPro" id="IPR058240">
    <property type="entry name" value="rSAM_sf"/>
</dbReference>
<dbReference type="eggNOG" id="COG0635">
    <property type="taxonomic scope" value="Bacteria"/>
</dbReference>
<keyword evidence="3" id="KW-1185">Reference proteome</keyword>
<dbReference type="GO" id="GO:0005737">
    <property type="term" value="C:cytoplasm"/>
    <property type="evidence" value="ECO:0007669"/>
    <property type="project" value="TreeGrafter"/>
</dbReference>
<dbReference type="GO" id="GO:0006779">
    <property type="term" value="P:porphyrin-containing compound biosynthetic process"/>
    <property type="evidence" value="ECO:0007669"/>
    <property type="project" value="TreeGrafter"/>
</dbReference>
<dbReference type="CDD" id="cd01335">
    <property type="entry name" value="Radical_SAM"/>
    <property type="match status" value="1"/>
</dbReference>
<dbReference type="PANTHER" id="PTHR13932">
    <property type="entry name" value="COPROPORPHYRINIGEN III OXIDASE"/>
    <property type="match status" value="1"/>
</dbReference>
<dbReference type="GO" id="GO:0003824">
    <property type="term" value="F:catalytic activity"/>
    <property type="evidence" value="ECO:0007669"/>
    <property type="project" value="InterPro"/>
</dbReference>
<dbReference type="STRING" id="824.CGRAC_0306"/>
<dbReference type="Proteomes" id="UP000005709">
    <property type="component" value="Unassembled WGS sequence"/>
</dbReference>
<dbReference type="Pfam" id="PF04055">
    <property type="entry name" value="Radical_SAM"/>
    <property type="match status" value="1"/>
</dbReference>
<dbReference type="SUPFAM" id="SSF102114">
    <property type="entry name" value="Radical SAM enzymes"/>
    <property type="match status" value="1"/>
</dbReference>
<dbReference type="SMART" id="SM00729">
    <property type="entry name" value="Elp3"/>
    <property type="match status" value="1"/>
</dbReference>
<dbReference type="InterPro" id="IPR023404">
    <property type="entry name" value="rSAM_horseshoe"/>
</dbReference>
<proteinExistence type="predicted"/>
<dbReference type="EMBL" id="ACYG01000009">
    <property type="protein sequence ID" value="EEV18679.1"/>
    <property type="molecule type" value="Genomic_DNA"/>
</dbReference>
<organism evidence="2 3">
    <name type="scientific">Campylobacter gracilis RM3268</name>
    <dbReference type="NCBI Taxonomy" id="553220"/>
    <lineage>
        <taxon>Bacteria</taxon>
        <taxon>Pseudomonadati</taxon>
        <taxon>Campylobacterota</taxon>
        <taxon>Epsilonproteobacteria</taxon>
        <taxon>Campylobacterales</taxon>
        <taxon>Campylobacteraceae</taxon>
        <taxon>Campylobacter</taxon>
    </lineage>
</organism>
<dbReference type="PANTHER" id="PTHR13932:SF5">
    <property type="entry name" value="RADICAL S-ADENOSYL METHIONINE DOMAIN-CONTAINING PROTEIN 1, MITOCHONDRIAL"/>
    <property type="match status" value="1"/>
</dbReference>